<dbReference type="Gene3D" id="2.40.50.40">
    <property type="match status" value="1"/>
</dbReference>
<organism evidence="5 6">
    <name type="scientific">Neogobius melanostomus</name>
    <name type="common">round goby</name>
    <dbReference type="NCBI Taxonomy" id="47308"/>
    <lineage>
        <taxon>Eukaryota</taxon>
        <taxon>Metazoa</taxon>
        <taxon>Chordata</taxon>
        <taxon>Craniata</taxon>
        <taxon>Vertebrata</taxon>
        <taxon>Euteleostomi</taxon>
        <taxon>Actinopterygii</taxon>
        <taxon>Neopterygii</taxon>
        <taxon>Teleostei</taxon>
        <taxon>Neoteleostei</taxon>
        <taxon>Acanthomorphata</taxon>
        <taxon>Gobiaria</taxon>
        <taxon>Gobiiformes</taxon>
        <taxon>Gobioidei</taxon>
        <taxon>Gobiidae</taxon>
        <taxon>Benthophilinae</taxon>
        <taxon>Neogobiini</taxon>
        <taxon>Neogobius</taxon>
    </lineage>
</organism>
<dbReference type="PROSITE" id="PS00598">
    <property type="entry name" value="CHROMO_1"/>
    <property type="match status" value="1"/>
</dbReference>
<feature type="domain" description="Chromo" evidence="4">
    <location>
        <begin position="76"/>
        <end position="135"/>
    </location>
</feature>
<feature type="compositionally biased region" description="Low complexity" evidence="3">
    <location>
        <begin position="334"/>
        <end position="347"/>
    </location>
</feature>
<comment type="subcellular location">
    <subcellularLocation>
        <location evidence="1">Nucleus</location>
    </subcellularLocation>
</comment>
<reference evidence="5" key="2">
    <citation type="submission" date="2025-09" db="UniProtKB">
        <authorList>
            <consortium name="Ensembl"/>
        </authorList>
    </citation>
    <scope>IDENTIFICATION</scope>
</reference>
<feature type="region of interest" description="Disordered" evidence="3">
    <location>
        <begin position="1286"/>
        <end position="1315"/>
    </location>
</feature>
<feature type="region of interest" description="Disordered" evidence="3">
    <location>
        <begin position="1204"/>
        <end position="1230"/>
    </location>
</feature>
<feature type="compositionally biased region" description="Basic and acidic residues" evidence="3">
    <location>
        <begin position="1291"/>
        <end position="1300"/>
    </location>
</feature>
<keyword evidence="6" id="KW-1185">Reference proteome</keyword>
<dbReference type="InterPro" id="IPR016197">
    <property type="entry name" value="Chromo-like_dom_sf"/>
</dbReference>
<feature type="compositionally biased region" description="Basic and acidic residues" evidence="3">
    <location>
        <begin position="157"/>
        <end position="182"/>
    </location>
</feature>
<sequence length="1473" mass="164991">MESRSLNPFWKKKTQPQSEASKLVPSPQSTSFQNKLTWASAYPAPQRPPAASATSAAMADDTERVEPGESEEEDVYEVERIIDMRVEEGEVLYRVRWKNYCSDDDTWEPEAHLEDCREVLLTYKKNMAEAKAKKESESKKKVLPAKSDLFAADSDSDSDKDRPTDLPVKKKKKKVEEPPPTEKKKKKKKKDRRLEDFRPLPAPETDEEELPTSPPATPKIRALESDEEPVPTKKLKKEKAKEVIKQKPKAEEAKKKRGKKELKIDTSDDDTAPIEEDISEGPSETPTEDTSTEPLRNLSIYLDDKFKEKKGKWEVKLQGFKDLIQKKESKNASPKESSLQKLKSLTSKAKEEAAPHSSDSSDSSTAHRKPKSKDRGTVSSVKAKEDKAKEDKVKEDKAREDKVKEDKAREDKAREEKVKEDKAREDTVGQKDAGSTNLFEKFLLNCEAKDRAPRRPATHQLPPEKSSSKPLKLIGKIEKIPKSKESPVQRAEPERTDKVKLTEAPAVSKAGQSHGFSLDSDEREGEEFSSKSRFGDEGQRSGWDRRERPEEGQRSSWDRHSSMGRRRDDSEPRLFMACEDSLESQDLLEHTDKTEKATLNLGMDLNLDWMTLEDFQKHLNGDDEVLSGPPLSPSELRDAVKSGDYLAVKLALNSKEDYNLDQEDCTGGLKKCVADERHPADILGASLTLVDERIKRSAANVTTRSKTQQSFTANTFETLSKQRLRSTNNNKVKVKNPEQSPAKKKVNSNVGIVKQNQLKRNQTALDPPRTGLCTRTNDASRVQNVETHEPLCDASSDNLKNSRALCPASPLLPKSEFLTGGCEDLIHVMHQDNISRHILNDPVICKYGQALSVQHNHDKSHFPSIAQKMRQLGRLVVAASEMDDSVQCLKDLFLPTKFELTVKGAKKAFGFDTSSSTNTALITKIGFSLKGAAEIARTMDGASESEINPFIKVLDTKWDKLFSQSSHENEELQQVDISTVTADLLRLHKFISQEQEDARKDLQHSPTLSTWKKLSEATLADVCLFNRIRVGNIGRLLLETYSSMKSTGNFIPSADQIRKSTKLELEMSEQLTRLELEGQFGRSLLVLLTQRMVSLIDSLIEHRNKVGVSQNNVYLFARIEGPSFVRGLDCLRRAAVECGVVNTEALFCPSLRQQIASSWQLLSICQSELGQVSKMLGRSVQECSQFSQNATVLEEFSKQLLQMNPGLPSSTTGSPKQGVRPKSAVKRRPWSEQEQAAVKRFLSEFITKMKVPGKKECNACLVAEPDLCRRSWTDIKNFVHNTLQTLRRRQNQPEKPKPEKTVVNPKRKKTVTQSTRKHCDVKNTDSNLMANLEDTLTAPSHVEQSMVFPLDLPSGYDSFGSANSDMVYANPTCSFSSPNVFDTQVVPTYTQLGTVNAVIHPLYSPESKFLPPMSPSNPQHPSSIPLPLDYVSHDAESSPVFASLNSPTASVSPTYTTLSTAIFPPYSAVNDRS</sequence>
<keyword evidence="2" id="KW-0539">Nucleus</keyword>
<dbReference type="InterPro" id="IPR000953">
    <property type="entry name" value="Chromo/chromo_shadow_dom"/>
</dbReference>
<proteinExistence type="predicted"/>
<dbReference type="InterPro" id="IPR023779">
    <property type="entry name" value="Chromodomain_CS"/>
</dbReference>
<feature type="compositionally biased region" description="Basic and acidic residues" evidence="3">
    <location>
        <begin position="382"/>
        <end position="429"/>
    </location>
</feature>
<dbReference type="InterPro" id="IPR023780">
    <property type="entry name" value="Chromo_domain"/>
</dbReference>
<feature type="compositionally biased region" description="Polar residues" evidence="3">
    <location>
        <begin position="1204"/>
        <end position="1215"/>
    </location>
</feature>
<evidence type="ECO:0000256" key="1">
    <source>
        <dbReference type="ARBA" id="ARBA00004123"/>
    </source>
</evidence>
<dbReference type="Ensembl" id="ENSNMLT00000039140.1">
    <property type="protein sequence ID" value="ENSNMLP00000035148.1"/>
    <property type="gene ID" value="ENSNMLG00000021805.1"/>
</dbReference>
<feature type="compositionally biased region" description="Basic and acidic residues" evidence="3">
    <location>
        <begin position="239"/>
        <end position="254"/>
    </location>
</feature>
<dbReference type="Proteomes" id="UP000694523">
    <property type="component" value="Unplaced"/>
</dbReference>
<dbReference type="PROSITE" id="PS50013">
    <property type="entry name" value="CHROMO_2"/>
    <property type="match status" value="1"/>
</dbReference>
<dbReference type="Pfam" id="PF00385">
    <property type="entry name" value="Chromo"/>
    <property type="match status" value="1"/>
</dbReference>
<feature type="compositionally biased region" description="Basic and acidic residues" evidence="3">
    <location>
        <begin position="128"/>
        <end position="140"/>
    </location>
</feature>
<dbReference type="CDD" id="cd18633">
    <property type="entry name" value="CD_MMP8"/>
    <property type="match status" value="1"/>
</dbReference>
<feature type="compositionally biased region" description="Basic and acidic residues" evidence="3">
    <location>
        <begin position="526"/>
        <end position="572"/>
    </location>
</feature>
<reference evidence="5" key="1">
    <citation type="submission" date="2025-08" db="UniProtKB">
        <authorList>
            <consortium name="Ensembl"/>
        </authorList>
    </citation>
    <scope>IDENTIFICATION</scope>
</reference>
<protein>
    <recommendedName>
        <fullName evidence="4">Chromo domain-containing protein</fullName>
    </recommendedName>
</protein>
<feature type="region of interest" description="Disordered" evidence="3">
    <location>
        <begin position="128"/>
        <end position="298"/>
    </location>
</feature>
<evidence type="ECO:0000313" key="5">
    <source>
        <dbReference type="Ensembl" id="ENSNMLP00000035148.1"/>
    </source>
</evidence>
<evidence type="ECO:0000313" key="6">
    <source>
        <dbReference type="Proteomes" id="UP000694523"/>
    </source>
</evidence>
<evidence type="ECO:0000256" key="2">
    <source>
        <dbReference type="ARBA" id="ARBA00023242"/>
    </source>
</evidence>
<feature type="compositionally biased region" description="Basic and acidic residues" evidence="3">
    <location>
        <begin position="475"/>
        <end position="501"/>
    </location>
</feature>
<accession>A0A8C6UCR7</accession>
<dbReference type="FunFam" id="2.40.50.40:FF:000022">
    <property type="entry name" value="M-phase phosphoprotein 8"/>
    <property type="match status" value="1"/>
</dbReference>
<dbReference type="PANTHER" id="PTHR33480">
    <property type="entry name" value="SET DOMAIN-CONTAINING PROTEIN-RELATED"/>
    <property type="match status" value="1"/>
</dbReference>
<dbReference type="SMART" id="SM00298">
    <property type="entry name" value="CHROMO"/>
    <property type="match status" value="1"/>
</dbReference>
<name>A0A8C6UCR7_9GOBI</name>
<feature type="compositionally biased region" description="Acidic residues" evidence="3">
    <location>
        <begin position="267"/>
        <end position="279"/>
    </location>
</feature>
<dbReference type="GO" id="GO:0005634">
    <property type="term" value="C:nucleus"/>
    <property type="evidence" value="ECO:0007669"/>
    <property type="project" value="UniProtKB-SubCell"/>
</dbReference>
<feature type="compositionally biased region" description="Polar residues" evidence="3">
    <location>
        <begin position="15"/>
        <end position="37"/>
    </location>
</feature>
<evidence type="ECO:0000259" key="4">
    <source>
        <dbReference type="PROSITE" id="PS50013"/>
    </source>
</evidence>
<feature type="region of interest" description="Disordered" evidence="3">
    <location>
        <begin position="1"/>
        <end position="76"/>
    </location>
</feature>
<feature type="region of interest" description="Disordered" evidence="3">
    <location>
        <begin position="323"/>
        <end position="572"/>
    </location>
</feature>
<dbReference type="SUPFAM" id="SSF54160">
    <property type="entry name" value="Chromo domain-like"/>
    <property type="match status" value="1"/>
</dbReference>
<feature type="compositionally biased region" description="Low complexity" evidence="3">
    <location>
        <begin position="39"/>
        <end position="59"/>
    </location>
</feature>
<evidence type="ECO:0000256" key="3">
    <source>
        <dbReference type="SAM" id="MobiDB-lite"/>
    </source>
</evidence>
<dbReference type="PANTHER" id="PTHR33480:SF5">
    <property type="entry name" value="SI:DKEY-51D8.9"/>
    <property type="match status" value="1"/>
</dbReference>